<keyword evidence="3" id="KW-1185">Reference proteome</keyword>
<feature type="compositionally biased region" description="Basic residues" evidence="1">
    <location>
        <begin position="1"/>
        <end position="15"/>
    </location>
</feature>
<proteinExistence type="predicted"/>
<sequence length="178" mass="19188">MAPKNPHRRAGRRRARNDMDLSDQEALPGHGWWRFPIAGSFDWGQGSRTPTTDAPTPPSEDEGGPDFDATTSTDLVHVDPAVTNFIDNAAHQIGNPHADGVALASAAMQQQCLQVALQLLAAATVKASIDAQQLQSQQDRTNQLSAHAVATADLASEGLCNSDATYDDRYKRQNTINE</sequence>
<protein>
    <submittedName>
        <fullName evidence="2">Uncharacterized protein</fullName>
    </submittedName>
</protein>
<accession>A0A194VX55</accession>
<organism evidence="2 3">
    <name type="scientific">Cytospora mali</name>
    <name type="common">Apple Valsa canker fungus</name>
    <name type="synonym">Valsa mali</name>
    <dbReference type="NCBI Taxonomy" id="578113"/>
    <lineage>
        <taxon>Eukaryota</taxon>
        <taxon>Fungi</taxon>
        <taxon>Dikarya</taxon>
        <taxon>Ascomycota</taxon>
        <taxon>Pezizomycotina</taxon>
        <taxon>Sordariomycetes</taxon>
        <taxon>Sordariomycetidae</taxon>
        <taxon>Diaporthales</taxon>
        <taxon>Cytosporaceae</taxon>
        <taxon>Cytospora</taxon>
    </lineage>
</organism>
<dbReference type="AlphaFoldDB" id="A0A194VX55"/>
<dbReference type="OrthoDB" id="5244258at2759"/>
<evidence type="ECO:0000313" key="3">
    <source>
        <dbReference type="Proteomes" id="UP000078559"/>
    </source>
</evidence>
<gene>
    <name evidence="2" type="ORF">VM1G_04303</name>
</gene>
<feature type="region of interest" description="Disordered" evidence="1">
    <location>
        <begin position="1"/>
        <end position="72"/>
    </location>
</feature>
<name>A0A194VX55_CYTMA</name>
<evidence type="ECO:0000256" key="1">
    <source>
        <dbReference type="SAM" id="MobiDB-lite"/>
    </source>
</evidence>
<reference evidence="2" key="1">
    <citation type="submission" date="2014-12" db="EMBL/GenBank/DDBJ databases">
        <title>Genome Sequence of Valsa Canker Pathogens Uncovers a Specific Adaption of Colonization on Woody Bark.</title>
        <authorList>
            <person name="Yin Z."/>
            <person name="Liu H."/>
            <person name="Gao X."/>
            <person name="Li Z."/>
            <person name="Song N."/>
            <person name="Ke X."/>
            <person name="Dai Q."/>
            <person name="Wu Y."/>
            <person name="Sun Y."/>
            <person name="Xu J.-R."/>
            <person name="Kang Z.K."/>
            <person name="Wang L."/>
            <person name="Huang L."/>
        </authorList>
    </citation>
    <scope>NUCLEOTIDE SEQUENCE [LARGE SCALE GENOMIC DNA]</scope>
    <source>
        <strain evidence="2">03-8</strain>
    </source>
</reference>
<dbReference type="Proteomes" id="UP000078559">
    <property type="component" value="Chromosome 4"/>
</dbReference>
<evidence type="ECO:0000313" key="2">
    <source>
        <dbReference type="EMBL" id="KUI68582.1"/>
    </source>
</evidence>
<dbReference type="EMBL" id="CM003101">
    <property type="protein sequence ID" value="KUI68582.1"/>
    <property type="molecule type" value="Genomic_DNA"/>
</dbReference>